<dbReference type="Proteomes" id="UP000886885">
    <property type="component" value="Chromosome 10A"/>
</dbReference>
<keyword evidence="2" id="KW-1185">Reference proteome</keyword>
<accession>A0A8X8CMP9</accession>
<dbReference type="AlphaFoldDB" id="A0A8X8CMP9"/>
<gene>
    <name evidence="1" type="ORF">POTOM_036118</name>
</gene>
<dbReference type="OrthoDB" id="1075193at2759"/>
<sequence length="174" mass="19325">MHVESSNVAYCFTRTSGHSATSAVVHPLGKTSGAKVLQLLGTICKKMKSQGNVNHGSNTRPAKAEGKTTAIITTAGMSTKAKKKGKSTAVQKVEEERENTGGESTQMVMENLQCWEDQWPWYRGIVDEQMSWGSIWLPFCDVDYMGEGCREMFSDVVWDDDIWNLKGIDKIPDE</sequence>
<evidence type="ECO:0000313" key="2">
    <source>
        <dbReference type="Proteomes" id="UP000886885"/>
    </source>
</evidence>
<dbReference type="EMBL" id="JAAWWB010000019">
    <property type="protein sequence ID" value="KAG6759634.1"/>
    <property type="molecule type" value="Genomic_DNA"/>
</dbReference>
<comment type="caution">
    <text evidence="1">The sequence shown here is derived from an EMBL/GenBank/DDBJ whole genome shotgun (WGS) entry which is preliminary data.</text>
</comment>
<reference evidence="1" key="1">
    <citation type="journal article" date="2020" name="bioRxiv">
        <title>Hybrid origin of Populus tomentosa Carr. identified through genome sequencing and phylogenomic analysis.</title>
        <authorList>
            <person name="An X."/>
            <person name="Gao K."/>
            <person name="Chen Z."/>
            <person name="Li J."/>
            <person name="Yang X."/>
            <person name="Yang X."/>
            <person name="Zhou J."/>
            <person name="Guo T."/>
            <person name="Zhao T."/>
            <person name="Huang S."/>
            <person name="Miao D."/>
            <person name="Khan W.U."/>
            <person name="Rao P."/>
            <person name="Ye M."/>
            <person name="Lei B."/>
            <person name="Liao W."/>
            <person name="Wang J."/>
            <person name="Ji L."/>
            <person name="Li Y."/>
            <person name="Guo B."/>
            <person name="Mustafa N.S."/>
            <person name="Li S."/>
            <person name="Yun Q."/>
            <person name="Keller S.R."/>
            <person name="Mao J."/>
            <person name="Zhang R."/>
            <person name="Strauss S.H."/>
        </authorList>
    </citation>
    <scope>NUCLEOTIDE SEQUENCE</scope>
    <source>
        <strain evidence="1">GM15</strain>
        <tissue evidence="1">Leaf</tissue>
    </source>
</reference>
<proteinExistence type="predicted"/>
<evidence type="ECO:0000313" key="1">
    <source>
        <dbReference type="EMBL" id="KAG6759634.1"/>
    </source>
</evidence>
<name>A0A8X8CMP9_POPTO</name>
<protein>
    <submittedName>
        <fullName evidence="1">Uncharacterized protein</fullName>
    </submittedName>
</protein>
<organism evidence="1 2">
    <name type="scientific">Populus tomentosa</name>
    <name type="common">Chinese white poplar</name>
    <dbReference type="NCBI Taxonomy" id="118781"/>
    <lineage>
        <taxon>Eukaryota</taxon>
        <taxon>Viridiplantae</taxon>
        <taxon>Streptophyta</taxon>
        <taxon>Embryophyta</taxon>
        <taxon>Tracheophyta</taxon>
        <taxon>Spermatophyta</taxon>
        <taxon>Magnoliopsida</taxon>
        <taxon>eudicotyledons</taxon>
        <taxon>Gunneridae</taxon>
        <taxon>Pentapetalae</taxon>
        <taxon>rosids</taxon>
        <taxon>fabids</taxon>
        <taxon>Malpighiales</taxon>
        <taxon>Salicaceae</taxon>
        <taxon>Saliceae</taxon>
        <taxon>Populus</taxon>
    </lineage>
</organism>